<dbReference type="Proteomes" id="UP000326364">
    <property type="component" value="Unassembled WGS sequence"/>
</dbReference>
<keyword evidence="2" id="KW-0472">Membrane</keyword>
<proteinExistence type="predicted"/>
<gene>
    <name evidence="4" type="ORF">F4U95_11575</name>
    <name evidence="3" type="ORF">F4U96_11630</name>
</gene>
<evidence type="ECO:0000313" key="5">
    <source>
        <dbReference type="Proteomes" id="UP000325933"/>
    </source>
</evidence>
<dbReference type="Proteomes" id="UP000325933">
    <property type="component" value="Unassembled WGS sequence"/>
</dbReference>
<dbReference type="SUPFAM" id="SSF53335">
    <property type="entry name" value="S-adenosyl-L-methionine-dependent methyltransferases"/>
    <property type="match status" value="1"/>
</dbReference>
<sequence length="232" mass="25147">MASSLTRSSPDPVELVDIAEIPGGGQLRLLRSDGDYSIQFGSEELMGSCDHVSEEALATLTCQRLGHRDGNVLIGGLGMGFTLGAALAAWSARSSIIVAELVPKVVTWAGGPLAHIFRDHLADPRLTIEIGDVHNVIGASKDRFDAILLDVDNGPDGMIRPENERIYCNWGLRSALGALKPGGMLAIWSAYPAEEFGPKLEDVGFEVEEVRVPAFTGSEREFHHIWFAQRVR</sequence>
<keyword evidence="6" id="KW-1185">Reference proteome</keyword>
<evidence type="ECO:0000313" key="4">
    <source>
        <dbReference type="EMBL" id="KAA9029850.1"/>
    </source>
</evidence>
<comment type="caution">
    <text evidence="4">The sequence shown here is derived from an EMBL/GenBank/DDBJ whole genome shotgun (WGS) entry which is preliminary data.</text>
</comment>
<protein>
    <submittedName>
        <fullName evidence="4">Spermidine synthase</fullName>
    </submittedName>
</protein>
<dbReference type="PANTHER" id="PTHR43317:SF3">
    <property type="entry name" value="BLR2883 PROTEIN"/>
    <property type="match status" value="1"/>
</dbReference>
<feature type="transmembrane region" description="Helical" evidence="2">
    <location>
        <begin position="72"/>
        <end position="92"/>
    </location>
</feature>
<dbReference type="InterPro" id="IPR029063">
    <property type="entry name" value="SAM-dependent_MTases_sf"/>
</dbReference>
<dbReference type="EMBL" id="VYQA01000007">
    <property type="protein sequence ID" value="KAA9029850.1"/>
    <property type="molecule type" value="Genomic_DNA"/>
</dbReference>
<evidence type="ECO:0000313" key="3">
    <source>
        <dbReference type="EMBL" id="KAA9016871.1"/>
    </source>
</evidence>
<evidence type="ECO:0000313" key="6">
    <source>
        <dbReference type="Proteomes" id="UP000326364"/>
    </source>
</evidence>
<reference evidence="5 6" key="1">
    <citation type="submission" date="2019-09" db="EMBL/GenBank/DDBJ databases">
        <authorList>
            <person name="Feng G."/>
        </authorList>
    </citation>
    <scope>NUCLEOTIDE SEQUENCE [LARGE SCALE GENOMIC DNA]</scope>
    <source>
        <strain evidence="4 5">KACC 19283</strain>
        <strain evidence="3 6">KACC 19284</strain>
    </source>
</reference>
<keyword evidence="2" id="KW-0812">Transmembrane</keyword>
<keyword evidence="1" id="KW-0620">Polyamine biosynthesis</keyword>
<dbReference type="GO" id="GO:0006596">
    <property type="term" value="P:polyamine biosynthetic process"/>
    <property type="evidence" value="ECO:0007669"/>
    <property type="project" value="UniProtKB-KW"/>
</dbReference>
<dbReference type="AlphaFoldDB" id="A0A5J5I1U9"/>
<dbReference type="EMBL" id="VYQB01000007">
    <property type="protein sequence ID" value="KAA9016871.1"/>
    <property type="molecule type" value="Genomic_DNA"/>
</dbReference>
<accession>A0A5J5I1U9</accession>
<dbReference type="Gene3D" id="3.40.50.150">
    <property type="entry name" value="Vaccinia Virus protein VP39"/>
    <property type="match status" value="1"/>
</dbReference>
<evidence type="ECO:0000256" key="1">
    <source>
        <dbReference type="ARBA" id="ARBA00023115"/>
    </source>
</evidence>
<organism evidence="4 5">
    <name type="scientific">Sphingobium limneticum</name>
    <dbReference type="NCBI Taxonomy" id="1007511"/>
    <lineage>
        <taxon>Bacteria</taxon>
        <taxon>Pseudomonadati</taxon>
        <taxon>Pseudomonadota</taxon>
        <taxon>Alphaproteobacteria</taxon>
        <taxon>Sphingomonadales</taxon>
        <taxon>Sphingomonadaceae</taxon>
        <taxon>Sphingobium</taxon>
    </lineage>
</organism>
<evidence type="ECO:0000256" key="2">
    <source>
        <dbReference type="SAM" id="Phobius"/>
    </source>
</evidence>
<keyword evidence="2" id="KW-1133">Transmembrane helix</keyword>
<name>A0A5J5I1U9_9SPHN</name>
<dbReference type="PANTHER" id="PTHR43317">
    <property type="entry name" value="THERMOSPERMINE SYNTHASE ACAULIS5"/>
    <property type="match status" value="1"/>
</dbReference>